<evidence type="ECO:0000256" key="5">
    <source>
        <dbReference type="ARBA" id="ARBA00034078"/>
    </source>
</evidence>
<dbReference type="InterPro" id="IPR017941">
    <property type="entry name" value="Rieske_2Fe-2S"/>
</dbReference>
<dbReference type="PANTHER" id="PTHR21496:SF0">
    <property type="entry name" value="RIESKE DOMAIN-CONTAINING PROTEIN"/>
    <property type="match status" value="1"/>
</dbReference>
<dbReference type="AlphaFoldDB" id="A0A4P6K362"/>
<keyword evidence="3" id="KW-0408">Iron</keyword>
<evidence type="ECO:0000256" key="2">
    <source>
        <dbReference type="ARBA" id="ARBA00022723"/>
    </source>
</evidence>
<keyword evidence="4" id="KW-0411">Iron-sulfur</keyword>
<proteinExistence type="inferred from homology"/>
<evidence type="ECO:0000259" key="7">
    <source>
        <dbReference type="PROSITE" id="PS51296"/>
    </source>
</evidence>
<dbReference type="KEGG" id="kbs:EPA93_44255"/>
<dbReference type="GO" id="GO:0046872">
    <property type="term" value="F:metal ion binding"/>
    <property type="evidence" value="ECO:0007669"/>
    <property type="project" value="UniProtKB-KW"/>
</dbReference>
<evidence type="ECO:0000256" key="4">
    <source>
        <dbReference type="ARBA" id="ARBA00023014"/>
    </source>
</evidence>
<dbReference type="Proteomes" id="UP000290365">
    <property type="component" value="Chromosome"/>
</dbReference>
<keyword evidence="2" id="KW-0479">Metal-binding</keyword>
<dbReference type="Pfam" id="PF00355">
    <property type="entry name" value="Rieske"/>
    <property type="match status" value="1"/>
</dbReference>
<dbReference type="InterPro" id="IPR036922">
    <property type="entry name" value="Rieske_2Fe-2S_sf"/>
</dbReference>
<dbReference type="PROSITE" id="PS51296">
    <property type="entry name" value="RIESKE"/>
    <property type="match status" value="1"/>
</dbReference>
<evidence type="ECO:0000256" key="1">
    <source>
        <dbReference type="ARBA" id="ARBA00022714"/>
    </source>
</evidence>
<evidence type="ECO:0000256" key="3">
    <source>
        <dbReference type="ARBA" id="ARBA00023004"/>
    </source>
</evidence>
<dbReference type="GO" id="GO:0004497">
    <property type="term" value="F:monooxygenase activity"/>
    <property type="evidence" value="ECO:0007669"/>
    <property type="project" value="UniProtKB-ARBA"/>
</dbReference>
<reference evidence="8 9" key="1">
    <citation type="submission" date="2019-01" db="EMBL/GenBank/DDBJ databases">
        <title>Ktedonosporobacter rubrisoli SCAWS-G2.</title>
        <authorList>
            <person name="Huang Y."/>
            <person name="Yan B."/>
        </authorList>
    </citation>
    <scope>NUCLEOTIDE SEQUENCE [LARGE SCALE GENOMIC DNA]</scope>
    <source>
        <strain evidence="8 9">SCAWS-G2</strain>
    </source>
</reference>
<comment type="cofactor">
    <cofactor evidence="5">
        <name>[2Fe-2S] cluster</name>
        <dbReference type="ChEBI" id="CHEBI:190135"/>
    </cofactor>
</comment>
<sequence>MRYHICHEHDLPCGEKRAITVKNIPIVLIHGRDGAFHAVYGLCSHQKGPLSEGHVTGMTTGTQNGEYLYTREGEILRCPWHGFEFDVKTGRCLADPLRQRIRVYPVIVDNHEIFLDI</sequence>
<dbReference type="EMBL" id="CP035758">
    <property type="protein sequence ID" value="QBD82609.1"/>
    <property type="molecule type" value="Genomic_DNA"/>
</dbReference>
<dbReference type="GO" id="GO:0016705">
    <property type="term" value="F:oxidoreductase activity, acting on paired donors, with incorporation or reduction of molecular oxygen"/>
    <property type="evidence" value="ECO:0007669"/>
    <property type="project" value="UniProtKB-ARBA"/>
</dbReference>
<evidence type="ECO:0000313" key="9">
    <source>
        <dbReference type="Proteomes" id="UP000290365"/>
    </source>
</evidence>
<dbReference type="GO" id="GO:0051537">
    <property type="term" value="F:2 iron, 2 sulfur cluster binding"/>
    <property type="evidence" value="ECO:0007669"/>
    <property type="project" value="UniProtKB-KW"/>
</dbReference>
<keyword evidence="9" id="KW-1185">Reference proteome</keyword>
<dbReference type="RefSeq" id="WP_129893678.1">
    <property type="nucleotide sequence ID" value="NZ_CP035758.1"/>
</dbReference>
<protein>
    <submittedName>
        <fullName evidence="8">Rieske (2Fe-2S) protein</fullName>
    </submittedName>
</protein>
<comment type="similarity">
    <text evidence="6">Belongs to the bacterial ring-hydroxylating dioxygenase ferredoxin component family.</text>
</comment>
<dbReference type="PANTHER" id="PTHR21496">
    <property type="entry name" value="FERREDOXIN-RELATED"/>
    <property type="match status" value="1"/>
</dbReference>
<evidence type="ECO:0000313" key="8">
    <source>
        <dbReference type="EMBL" id="QBD82609.1"/>
    </source>
</evidence>
<keyword evidence="1" id="KW-0001">2Fe-2S</keyword>
<accession>A0A4P6K362</accession>
<organism evidence="8 9">
    <name type="scientific">Ktedonosporobacter rubrisoli</name>
    <dbReference type="NCBI Taxonomy" id="2509675"/>
    <lineage>
        <taxon>Bacteria</taxon>
        <taxon>Bacillati</taxon>
        <taxon>Chloroflexota</taxon>
        <taxon>Ktedonobacteria</taxon>
        <taxon>Ktedonobacterales</taxon>
        <taxon>Ktedonosporobacteraceae</taxon>
        <taxon>Ktedonosporobacter</taxon>
    </lineage>
</organism>
<dbReference type="Gene3D" id="2.102.10.10">
    <property type="entry name" value="Rieske [2Fe-2S] iron-sulphur domain"/>
    <property type="match status" value="1"/>
</dbReference>
<evidence type="ECO:0000256" key="6">
    <source>
        <dbReference type="ARBA" id="ARBA00038001"/>
    </source>
</evidence>
<dbReference type="SUPFAM" id="SSF50022">
    <property type="entry name" value="ISP domain"/>
    <property type="match status" value="1"/>
</dbReference>
<name>A0A4P6K362_KTERU</name>
<gene>
    <name evidence="8" type="ORF">EPA93_44255</name>
</gene>
<dbReference type="OrthoDB" id="9795104at2"/>
<feature type="domain" description="Rieske" evidence="7">
    <location>
        <begin position="3"/>
        <end position="115"/>
    </location>
</feature>